<proteinExistence type="inferred from homology"/>
<dbReference type="EMBL" id="JARKIF010000008">
    <property type="protein sequence ID" value="KAJ7632332.1"/>
    <property type="molecule type" value="Genomic_DNA"/>
</dbReference>
<dbReference type="InterPro" id="IPR045099">
    <property type="entry name" value="PITH1-like"/>
</dbReference>
<name>A0AAD7FQJ6_9AGAR</name>
<evidence type="ECO:0000259" key="2">
    <source>
        <dbReference type="PROSITE" id="PS51532"/>
    </source>
</evidence>
<dbReference type="Pfam" id="PF06201">
    <property type="entry name" value="PITH"/>
    <property type="match status" value="1"/>
</dbReference>
<reference evidence="3" key="1">
    <citation type="submission" date="2023-03" db="EMBL/GenBank/DDBJ databases">
        <title>Massive genome expansion in bonnet fungi (Mycena s.s.) driven by repeated elements and novel gene families across ecological guilds.</title>
        <authorList>
            <consortium name="Lawrence Berkeley National Laboratory"/>
            <person name="Harder C.B."/>
            <person name="Miyauchi S."/>
            <person name="Viragh M."/>
            <person name="Kuo A."/>
            <person name="Thoen E."/>
            <person name="Andreopoulos B."/>
            <person name="Lu D."/>
            <person name="Skrede I."/>
            <person name="Drula E."/>
            <person name="Henrissat B."/>
            <person name="Morin E."/>
            <person name="Kohler A."/>
            <person name="Barry K."/>
            <person name="LaButti K."/>
            <person name="Morin E."/>
            <person name="Salamov A."/>
            <person name="Lipzen A."/>
            <person name="Mereny Z."/>
            <person name="Hegedus B."/>
            <person name="Baldrian P."/>
            <person name="Stursova M."/>
            <person name="Weitz H."/>
            <person name="Taylor A."/>
            <person name="Grigoriev I.V."/>
            <person name="Nagy L.G."/>
            <person name="Martin F."/>
            <person name="Kauserud H."/>
        </authorList>
    </citation>
    <scope>NUCLEOTIDE SEQUENCE</scope>
    <source>
        <strain evidence="3">9284</strain>
    </source>
</reference>
<organism evidence="3 4">
    <name type="scientific">Roridomyces roridus</name>
    <dbReference type="NCBI Taxonomy" id="1738132"/>
    <lineage>
        <taxon>Eukaryota</taxon>
        <taxon>Fungi</taxon>
        <taxon>Dikarya</taxon>
        <taxon>Basidiomycota</taxon>
        <taxon>Agaricomycotina</taxon>
        <taxon>Agaricomycetes</taxon>
        <taxon>Agaricomycetidae</taxon>
        <taxon>Agaricales</taxon>
        <taxon>Marasmiineae</taxon>
        <taxon>Mycenaceae</taxon>
        <taxon>Roridomyces</taxon>
    </lineage>
</organism>
<comment type="similarity">
    <text evidence="1">Belongs to the PITHD1 family.</text>
</comment>
<sequence>MAASNDQVSLLALLDSQLQCLNENDEHPLRSILEDKKLNARDSYLLSDVDAELLLSLQFNQAVRISAVRTLFLFGTAQDNLFKLVLKSTVFEEAPKQVKLFVNHPSIGFEHVESDDPVAEIDIGADDKNALQEGYQIPLQQGRRIKVVKFSKLQTVTSLHIFVASNQGGGDVTRIDGIDVLGYTPETTKNLSGLKKVEDN</sequence>
<evidence type="ECO:0000313" key="4">
    <source>
        <dbReference type="Proteomes" id="UP001221142"/>
    </source>
</evidence>
<dbReference type="InterPro" id="IPR010400">
    <property type="entry name" value="PITH_dom"/>
</dbReference>
<feature type="domain" description="PITH" evidence="2">
    <location>
        <begin position="1"/>
        <end position="200"/>
    </location>
</feature>
<dbReference type="GO" id="GO:0005737">
    <property type="term" value="C:cytoplasm"/>
    <property type="evidence" value="ECO:0007669"/>
    <property type="project" value="UniProtKB-ARBA"/>
</dbReference>
<dbReference type="SUPFAM" id="SSF49785">
    <property type="entry name" value="Galactose-binding domain-like"/>
    <property type="match status" value="1"/>
</dbReference>
<evidence type="ECO:0000313" key="3">
    <source>
        <dbReference type="EMBL" id="KAJ7632332.1"/>
    </source>
</evidence>
<protein>
    <submittedName>
        <fullName evidence="3">DUF1000-domain-containing protein</fullName>
    </submittedName>
</protein>
<dbReference type="Gene3D" id="2.60.120.470">
    <property type="entry name" value="PITH domain"/>
    <property type="match status" value="1"/>
</dbReference>
<keyword evidence="4" id="KW-1185">Reference proteome</keyword>
<dbReference type="AlphaFoldDB" id="A0AAD7FQJ6"/>
<dbReference type="PANTHER" id="PTHR12175">
    <property type="entry name" value="AD039 HT014 THIOREDOXIN FAMILY TRP26"/>
    <property type="match status" value="1"/>
</dbReference>
<dbReference type="Proteomes" id="UP001221142">
    <property type="component" value="Unassembled WGS sequence"/>
</dbReference>
<accession>A0AAD7FQJ6</accession>
<comment type="caution">
    <text evidence="3">The sequence shown here is derived from an EMBL/GenBank/DDBJ whole genome shotgun (WGS) entry which is preliminary data.</text>
</comment>
<gene>
    <name evidence="3" type="ORF">FB45DRAFT_831428</name>
</gene>
<dbReference type="PROSITE" id="PS51532">
    <property type="entry name" value="PITH"/>
    <property type="match status" value="1"/>
</dbReference>
<dbReference type="InterPro" id="IPR008979">
    <property type="entry name" value="Galactose-bd-like_sf"/>
</dbReference>
<evidence type="ECO:0000256" key="1">
    <source>
        <dbReference type="ARBA" id="ARBA00025788"/>
    </source>
</evidence>
<dbReference type="InterPro" id="IPR037047">
    <property type="entry name" value="PITH_dom_sf"/>
</dbReference>
<dbReference type="PANTHER" id="PTHR12175:SF5">
    <property type="entry name" value="OS03G0795500 PROTEIN"/>
    <property type="match status" value="1"/>
</dbReference>